<dbReference type="GO" id="GO:0008483">
    <property type="term" value="F:transaminase activity"/>
    <property type="evidence" value="ECO:0007669"/>
    <property type="project" value="UniProtKB-KW"/>
</dbReference>
<dbReference type="Proteomes" id="UP000198765">
    <property type="component" value="Chromosome I"/>
</dbReference>
<reference evidence="11 12" key="1">
    <citation type="submission" date="2016-06" db="EMBL/GenBank/DDBJ databases">
        <authorList>
            <person name="Kjaerup R.B."/>
            <person name="Dalgaard T.S."/>
            <person name="Juul-Madsen H.R."/>
        </authorList>
    </citation>
    <scope>NUCLEOTIDE SEQUENCE [LARGE SCALE GENOMIC DNA]</scope>
    <source>
        <strain evidence="11 12">DSM 45248</strain>
    </source>
</reference>
<dbReference type="PANTHER" id="PTHR43757:SF2">
    <property type="entry name" value="AMINOMETHYLTRANSFERASE, MITOCHONDRIAL"/>
    <property type="match status" value="1"/>
</dbReference>
<keyword evidence="12" id="KW-1185">Reference proteome</keyword>
<keyword evidence="3" id="KW-0032">Aminotransferase</keyword>
<feature type="region of interest" description="Disordered" evidence="8">
    <location>
        <begin position="1"/>
        <end position="20"/>
    </location>
</feature>
<dbReference type="InterPro" id="IPR029043">
    <property type="entry name" value="GcvT/YgfZ_C"/>
</dbReference>
<dbReference type="PANTHER" id="PTHR43757">
    <property type="entry name" value="AMINOMETHYLTRANSFERASE"/>
    <property type="match status" value="1"/>
</dbReference>
<evidence type="ECO:0000256" key="4">
    <source>
        <dbReference type="ARBA" id="ARBA00022679"/>
    </source>
</evidence>
<keyword evidence="4 11" id="KW-0808">Transferase</keyword>
<evidence type="ECO:0000313" key="12">
    <source>
        <dbReference type="Proteomes" id="UP000198765"/>
    </source>
</evidence>
<organism evidence="11 12">
    <name type="scientific">Micromonospora narathiwatensis</name>
    <dbReference type="NCBI Taxonomy" id="299146"/>
    <lineage>
        <taxon>Bacteria</taxon>
        <taxon>Bacillati</taxon>
        <taxon>Actinomycetota</taxon>
        <taxon>Actinomycetes</taxon>
        <taxon>Micromonosporales</taxon>
        <taxon>Micromonosporaceae</taxon>
        <taxon>Micromonospora</taxon>
    </lineage>
</organism>
<gene>
    <name evidence="11" type="ORF">GA0070621_3241</name>
</gene>
<dbReference type="PATRIC" id="fig|299146.4.peg.3365"/>
<comment type="similarity">
    <text evidence="1">Belongs to the GcvT family.</text>
</comment>
<feature type="compositionally biased region" description="Low complexity" evidence="8">
    <location>
        <begin position="10"/>
        <end position="20"/>
    </location>
</feature>
<evidence type="ECO:0000256" key="8">
    <source>
        <dbReference type="SAM" id="MobiDB-lite"/>
    </source>
</evidence>
<dbReference type="SUPFAM" id="SSF101790">
    <property type="entry name" value="Aminomethyltransferase beta-barrel domain"/>
    <property type="match status" value="1"/>
</dbReference>
<dbReference type="InterPro" id="IPR028896">
    <property type="entry name" value="GcvT/YgfZ/DmdA"/>
</dbReference>
<dbReference type="Gene3D" id="3.30.1360.120">
    <property type="entry name" value="Probable tRNA modification gtpase trme, domain 1"/>
    <property type="match status" value="1"/>
</dbReference>
<protein>
    <recommendedName>
        <fullName evidence="2">aminomethyltransferase</fullName>
        <ecNumber evidence="2">2.1.2.10</ecNumber>
    </recommendedName>
    <alternativeName>
        <fullName evidence="5">Glycine cleavage system T protein</fullName>
    </alternativeName>
</protein>
<dbReference type="GO" id="GO:0004047">
    <property type="term" value="F:aminomethyltransferase activity"/>
    <property type="evidence" value="ECO:0007669"/>
    <property type="project" value="UniProtKB-EC"/>
</dbReference>
<evidence type="ECO:0000256" key="1">
    <source>
        <dbReference type="ARBA" id="ARBA00008609"/>
    </source>
</evidence>
<evidence type="ECO:0000313" key="11">
    <source>
        <dbReference type="EMBL" id="SBT48716.1"/>
    </source>
</evidence>
<dbReference type="EMBL" id="LT594324">
    <property type="protein sequence ID" value="SBT48716.1"/>
    <property type="molecule type" value="Genomic_DNA"/>
</dbReference>
<dbReference type="NCBIfam" id="TIGR00528">
    <property type="entry name" value="gcvT"/>
    <property type="match status" value="1"/>
</dbReference>
<evidence type="ECO:0000259" key="10">
    <source>
        <dbReference type="Pfam" id="PF08669"/>
    </source>
</evidence>
<feature type="binding site" evidence="7">
    <location>
        <position position="245"/>
    </location>
    <ligand>
        <name>substrate</name>
    </ligand>
</feature>
<dbReference type="AlphaFoldDB" id="A0A1A8ZX57"/>
<dbReference type="InterPro" id="IPR027266">
    <property type="entry name" value="TrmE/GcvT-like"/>
</dbReference>
<dbReference type="Pfam" id="PF01571">
    <property type="entry name" value="GCV_T"/>
    <property type="match status" value="1"/>
</dbReference>
<dbReference type="PIRSF" id="PIRSF006487">
    <property type="entry name" value="GcvT"/>
    <property type="match status" value="1"/>
</dbReference>
<proteinExistence type="inferred from homology"/>
<evidence type="ECO:0000256" key="3">
    <source>
        <dbReference type="ARBA" id="ARBA00022576"/>
    </source>
</evidence>
<feature type="domain" description="GCVT N-terminal" evidence="9">
    <location>
        <begin position="56"/>
        <end position="312"/>
    </location>
</feature>
<evidence type="ECO:0000256" key="2">
    <source>
        <dbReference type="ARBA" id="ARBA00012616"/>
    </source>
</evidence>
<dbReference type="NCBIfam" id="NF001567">
    <property type="entry name" value="PRK00389.1"/>
    <property type="match status" value="1"/>
</dbReference>
<evidence type="ECO:0000256" key="5">
    <source>
        <dbReference type="ARBA" id="ARBA00031395"/>
    </source>
</evidence>
<dbReference type="GO" id="GO:0008168">
    <property type="term" value="F:methyltransferase activity"/>
    <property type="evidence" value="ECO:0007669"/>
    <property type="project" value="UniProtKB-KW"/>
</dbReference>
<accession>A0A1A8ZX57</accession>
<dbReference type="Pfam" id="PF08669">
    <property type="entry name" value="GCV_T_C"/>
    <property type="match status" value="1"/>
</dbReference>
<evidence type="ECO:0000256" key="6">
    <source>
        <dbReference type="ARBA" id="ARBA00047665"/>
    </source>
</evidence>
<feature type="domain" description="Aminomethyltransferase C-terminal" evidence="10">
    <location>
        <begin position="331"/>
        <end position="409"/>
    </location>
</feature>
<dbReference type="EC" id="2.1.2.10" evidence="2"/>
<dbReference type="SUPFAM" id="SSF103025">
    <property type="entry name" value="Folate-binding domain"/>
    <property type="match status" value="1"/>
</dbReference>
<evidence type="ECO:0000256" key="7">
    <source>
        <dbReference type="PIRSR" id="PIRSR006487-1"/>
    </source>
</evidence>
<dbReference type="InterPro" id="IPR006222">
    <property type="entry name" value="GCVT_N"/>
</dbReference>
<name>A0A1A8ZX57_9ACTN</name>
<comment type="catalytic activity">
    <reaction evidence="6">
        <text>N(6)-[(R)-S(8)-aminomethyldihydrolipoyl]-L-lysyl-[protein] + (6S)-5,6,7,8-tetrahydrofolate = N(6)-[(R)-dihydrolipoyl]-L-lysyl-[protein] + (6R)-5,10-methylene-5,6,7,8-tetrahydrofolate + NH4(+)</text>
        <dbReference type="Rhea" id="RHEA:16945"/>
        <dbReference type="Rhea" id="RHEA-COMP:10475"/>
        <dbReference type="Rhea" id="RHEA-COMP:10492"/>
        <dbReference type="ChEBI" id="CHEBI:15636"/>
        <dbReference type="ChEBI" id="CHEBI:28938"/>
        <dbReference type="ChEBI" id="CHEBI:57453"/>
        <dbReference type="ChEBI" id="CHEBI:83100"/>
        <dbReference type="ChEBI" id="CHEBI:83143"/>
        <dbReference type="EC" id="2.1.2.10"/>
    </reaction>
</comment>
<dbReference type="InterPro" id="IPR006223">
    <property type="entry name" value="GcvT"/>
</dbReference>
<keyword evidence="11" id="KW-0489">Methyltransferase</keyword>
<dbReference type="GO" id="GO:0005960">
    <property type="term" value="C:glycine cleavage complex"/>
    <property type="evidence" value="ECO:0007669"/>
    <property type="project" value="InterPro"/>
</dbReference>
<dbReference type="GO" id="GO:0032259">
    <property type="term" value="P:methylation"/>
    <property type="evidence" value="ECO:0007669"/>
    <property type="project" value="UniProtKB-KW"/>
</dbReference>
<dbReference type="GO" id="GO:0006546">
    <property type="term" value="P:glycine catabolic process"/>
    <property type="evidence" value="ECO:0007669"/>
    <property type="project" value="InterPro"/>
</dbReference>
<dbReference type="GO" id="GO:0005829">
    <property type="term" value="C:cytosol"/>
    <property type="evidence" value="ECO:0007669"/>
    <property type="project" value="TreeGrafter"/>
</dbReference>
<evidence type="ECO:0000259" key="9">
    <source>
        <dbReference type="Pfam" id="PF01571"/>
    </source>
</evidence>
<sequence>MKVSGGNLPAGGVAVPPMGSGGVPPMLTSLSAGGKLPPMTEVTSAAAATRLRRSPLHDRHTALGAKFAPFGGWEMPLEYAGGGVLKEHTAVRTGVGVFDVSHLGKARVTGPGAADFVNACLTNDLGRIGPGKAQYTLCCDDATGGVVDDIIAYLYADDHVFLIPNAANTAEVVRRLRVAAPAGVVVTDEHEEYAVLAVQGPRSAELLGALGLPTDHHYMSFSAATLDGVELTVCRTGYTGELGYELVVRAEHAVAVWDALFAAGAAYELRACGLAARDTLRTEMGYPLHGQDLSPEITPVQARSGWAVGWGKPAFWGRDVLLAEKAAGPRRTLRGLEAVERAIPRPGMAVYAGDARIGTVTSGTFSPTKKQGIALALIDTDRELADGETVEVDIRGRRAPLRLTRPPFVQPSVR</sequence>
<dbReference type="InterPro" id="IPR013977">
    <property type="entry name" value="GcvT_C"/>
</dbReference>